<keyword evidence="8" id="KW-1185">Reference proteome</keyword>
<evidence type="ECO:0000259" key="6">
    <source>
        <dbReference type="Pfam" id="PF07992"/>
    </source>
</evidence>
<evidence type="ECO:0000256" key="2">
    <source>
        <dbReference type="ARBA" id="ARBA00022630"/>
    </source>
</evidence>
<gene>
    <name evidence="7" type="ORF">CLV72_102425</name>
</gene>
<keyword evidence="3" id="KW-0274">FAD</keyword>
<keyword evidence="4" id="KW-0560">Oxidoreductase</keyword>
<evidence type="ECO:0000313" key="7">
    <source>
        <dbReference type="EMBL" id="PRY00793.1"/>
    </source>
</evidence>
<proteinExistence type="inferred from homology"/>
<dbReference type="InterPro" id="IPR036188">
    <property type="entry name" value="FAD/NAD-bd_sf"/>
</dbReference>
<dbReference type="SUPFAM" id="SSF51905">
    <property type="entry name" value="FAD/NAD(P)-binding domain"/>
    <property type="match status" value="1"/>
</dbReference>
<protein>
    <submittedName>
        <fullName evidence="7">NADH dehydrogenase</fullName>
    </submittedName>
</protein>
<dbReference type="AlphaFoldDB" id="A0A2T0QAD2"/>
<dbReference type="PRINTS" id="PR00411">
    <property type="entry name" value="PNDRDTASEI"/>
</dbReference>
<dbReference type="Proteomes" id="UP000237846">
    <property type="component" value="Unassembled WGS sequence"/>
</dbReference>
<dbReference type="InterPro" id="IPR023753">
    <property type="entry name" value="FAD/NAD-binding_dom"/>
</dbReference>
<dbReference type="PRINTS" id="PR00368">
    <property type="entry name" value="FADPNR"/>
</dbReference>
<name>A0A2T0QAD2_9ACTN</name>
<accession>A0A2T0QAD2</accession>
<dbReference type="Gene3D" id="3.50.50.100">
    <property type="match status" value="1"/>
</dbReference>
<dbReference type="GO" id="GO:0003954">
    <property type="term" value="F:NADH dehydrogenase activity"/>
    <property type="evidence" value="ECO:0007669"/>
    <property type="project" value="InterPro"/>
</dbReference>
<organism evidence="7 8">
    <name type="scientific">Allonocardiopsis opalescens</name>
    <dbReference type="NCBI Taxonomy" id="1144618"/>
    <lineage>
        <taxon>Bacteria</taxon>
        <taxon>Bacillati</taxon>
        <taxon>Actinomycetota</taxon>
        <taxon>Actinomycetes</taxon>
        <taxon>Streptosporangiales</taxon>
        <taxon>Allonocardiopsis</taxon>
    </lineage>
</organism>
<reference evidence="7 8" key="1">
    <citation type="submission" date="2018-03" db="EMBL/GenBank/DDBJ databases">
        <title>Genomic Encyclopedia of Archaeal and Bacterial Type Strains, Phase II (KMG-II): from individual species to whole genera.</title>
        <authorList>
            <person name="Goeker M."/>
        </authorList>
    </citation>
    <scope>NUCLEOTIDE SEQUENCE [LARGE SCALE GENOMIC DNA]</scope>
    <source>
        <strain evidence="7 8">DSM 45601</strain>
    </source>
</reference>
<evidence type="ECO:0000313" key="8">
    <source>
        <dbReference type="Proteomes" id="UP000237846"/>
    </source>
</evidence>
<evidence type="ECO:0000256" key="4">
    <source>
        <dbReference type="ARBA" id="ARBA00023002"/>
    </source>
</evidence>
<dbReference type="PANTHER" id="PTHR43706">
    <property type="entry name" value="NADH DEHYDROGENASE"/>
    <property type="match status" value="1"/>
</dbReference>
<dbReference type="RefSeq" id="WP_106242822.1">
    <property type="nucleotide sequence ID" value="NZ_PVZC01000002.1"/>
</dbReference>
<evidence type="ECO:0000256" key="3">
    <source>
        <dbReference type="ARBA" id="ARBA00022827"/>
    </source>
</evidence>
<dbReference type="InterPro" id="IPR045024">
    <property type="entry name" value="NDH-2"/>
</dbReference>
<feature type="domain" description="FAD/NAD(P)-binding" evidence="6">
    <location>
        <begin position="5"/>
        <end position="333"/>
    </location>
</feature>
<dbReference type="PANTHER" id="PTHR43706:SF45">
    <property type="entry name" value="NADH DEHYDROGENASE-LIKE PROTEIN RV1812C"/>
    <property type="match status" value="1"/>
</dbReference>
<dbReference type="Pfam" id="PF07992">
    <property type="entry name" value="Pyr_redox_2"/>
    <property type="match status" value="1"/>
</dbReference>
<comment type="similarity">
    <text evidence="1">Belongs to the NADH dehydrogenase family.</text>
</comment>
<comment type="caution">
    <text evidence="7">The sequence shown here is derived from an EMBL/GenBank/DDBJ whole genome shotgun (WGS) entry which is preliminary data.</text>
</comment>
<evidence type="ECO:0000256" key="1">
    <source>
        <dbReference type="ARBA" id="ARBA00005272"/>
    </source>
</evidence>
<sequence>MAKREIVIVGAGHVGLYAALRMQRRMGPLIRSGRVRITLIDSQSYMTYQPFLPEAAAGSVEPRHVVVPLRRVLPRLRVLAGVVRGCDPSERTVRFTPAGGGERTIGYDVLVMAPGSISRVLPVPGLAEHGIGFKTIEEAVALRNHVLYQLDIAAATEDPELRRQALTFMFVGAGFAGVEAFAELEDMARDVARKEYPGIGAEEMRWILVEATERILPEVGPEMGAWTAERLRARGCEVRLKTMVDKVEADAVTLNDGERVPTSTLVWTAGVKPNPLVRESGLPIDDKGRISATALLTVHDHPEVYTAGDCAAVPDLTKPGEFCAPNAQHAVRQAVRLADNVHAALLGRPQRPYRHAYAGSLASLGLFDGVANVYGVRVKGLPAWALHRVYHLGRVPTFNRKARVTADWALALCFPRDAVSLGTLHDPRHTFEDAAAESGAVR</sequence>
<evidence type="ECO:0000256" key="5">
    <source>
        <dbReference type="ARBA" id="ARBA00023027"/>
    </source>
</evidence>
<keyword evidence="5" id="KW-0520">NAD</keyword>
<dbReference type="EMBL" id="PVZC01000002">
    <property type="protein sequence ID" value="PRY00793.1"/>
    <property type="molecule type" value="Genomic_DNA"/>
</dbReference>
<keyword evidence="2" id="KW-0285">Flavoprotein</keyword>
<dbReference type="OrthoDB" id="9781621at2"/>